<accession>A0AAV9V0A1</accession>
<sequence length="638" mass="67588">MKGSKSSLDLTAHPHPPSSPHPISSLNLLPSLLLEEHQKPSPLSPIPIKPLLDPILASDSLESQVFAQAPGCSLNSSEDLLQKRAREFTINSDSIPSSAGMDGSSTAATSPPPPSGAEEAIKPSGTTSPALPPPDQQIPVEAAPVKPQPEPELAPTASTSNQRPLNTIPSNSLNEPKAQHIEYFLNSLPADSSSLSIGQMATRPRSPGRVPAAVHALEEAHKRNSQGSERGPVQKIQDRLRQNVRSQPKAVEKPAQKADAPQPESSRPQTASSIPPPSPPPPPVVSSNGVGEAPDNKPVEVVSKKTSGFRFLMNKVRSNTIGSTSKQVAAIGIERQESSSTTATSSTPLSAISANRYAEPLPPPVVGGVDKRNDATFYRDLRRDFENRRLQGKHEHPVEGSTALHNPPGIKGMGWRQLFRSVSRSLKRGSHGFKKLVLRRAITIPNQLSVSLLGQPLRREPESNKALTRAQRWKEYEKITREPLPTFGPRVPTPPPRPPLSRCPSAEGLNNGAPGPSSDRPATTSPPLSTPPYRQIGLFASQPQDIAAKLTGRGKPVNPLANGDSRPINPPNGENYSSNSQLSSSSGPSGAEGALSGGKSVPTKKPAANNGVVSQAPPAGRKRGGSGGAFLKDTFNGW</sequence>
<feature type="compositionally biased region" description="Polar residues" evidence="1">
    <location>
        <begin position="156"/>
        <end position="174"/>
    </location>
</feature>
<gene>
    <name evidence="2" type="ORF">TWF730_009319</name>
</gene>
<feature type="region of interest" description="Disordered" evidence="1">
    <location>
        <begin position="478"/>
        <end position="535"/>
    </location>
</feature>
<feature type="region of interest" description="Disordered" evidence="1">
    <location>
        <begin position="85"/>
        <end position="174"/>
    </location>
</feature>
<evidence type="ECO:0000256" key="1">
    <source>
        <dbReference type="SAM" id="MobiDB-lite"/>
    </source>
</evidence>
<feature type="region of interest" description="Disordered" evidence="1">
    <location>
        <begin position="551"/>
        <end position="638"/>
    </location>
</feature>
<dbReference type="AlphaFoldDB" id="A0AAV9V0A1"/>
<feature type="compositionally biased region" description="Pro residues" evidence="1">
    <location>
        <begin position="274"/>
        <end position="284"/>
    </location>
</feature>
<feature type="region of interest" description="Disordered" evidence="1">
    <location>
        <begin position="191"/>
        <end position="301"/>
    </location>
</feature>
<reference evidence="2 3" key="1">
    <citation type="submission" date="2019-10" db="EMBL/GenBank/DDBJ databases">
        <authorList>
            <person name="Palmer J.M."/>
        </authorList>
    </citation>
    <scope>NUCLEOTIDE SEQUENCE [LARGE SCALE GENOMIC DNA]</scope>
    <source>
        <strain evidence="2 3">TWF730</strain>
    </source>
</reference>
<dbReference type="Proteomes" id="UP001373714">
    <property type="component" value="Unassembled WGS sequence"/>
</dbReference>
<feature type="compositionally biased region" description="Pro residues" evidence="1">
    <location>
        <begin position="491"/>
        <end position="501"/>
    </location>
</feature>
<protein>
    <submittedName>
        <fullName evidence="2">Uncharacterized protein</fullName>
    </submittedName>
</protein>
<comment type="caution">
    <text evidence="2">The sequence shown here is derived from an EMBL/GenBank/DDBJ whole genome shotgun (WGS) entry which is preliminary data.</text>
</comment>
<evidence type="ECO:0000313" key="3">
    <source>
        <dbReference type="Proteomes" id="UP001373714"/>
    </source>
</evidence>
<dbReference type="EMBL" id="JAVHNS010000006">
    <property type="protein sequence ID" value="KAK6352495.1"/>
    <property type="molecule type" value="Genomic_DNA"/>
</dbReference>
<organism evidence="2 3">
    <name type="scientific">Orbilia blumenaviensis</name>
    <dbReference type="NCBI Taxonomy" id="1796055"/>
    <lineage>
        <taxon>Eukaryota</taxon>
        <taxon>Fungi</taxon>
        <taxon>Dikarya</taxon>
        <taxon>Ascomycota</taxon>
        <taxon>Pezizomycotina</taxon>
        <taxon>Orbiliomycetes</taxon>
        <taxon>Orbiliales</taxon>
        <taxon>Orbiliaceae</taxon>
        <taxon>Orbilia</taxon>
    </lineage>
</organism>
<feature type="compositionally biased region" description="Low complexity" evidence="1">
    <location>
        <begin position="573"/>
        <end position="598"/>
    </location>
</feature>
<keyword evidence="3" id="KW-1185">Reference proteome</keyword>
<evidence type="ECO:0000313" key="2">
    <source>
        <dbReference type="EMBL" id="KAK6352495.1"/>
    </source>
</evidence>
<name>A0AAV9V0A1_9PEZI</name>
<feature type="region of interest" description="Disordered" evidence="1">
    <location>
        <begin position="1"/>
        <end position="26"/>
    </location>
</feature>
<proteinExistence type="predicted"/>